<proteinExistence type="predicted"/>
<comment type="caution">
    <text evidence="2">The sequence shown here is derived from an EMBL/GenBank/DDBJ whole genome shotgun (WGS) entry which is preliminary data.</text>
</comment>
<dbReference type="AlphaFoldDB" id="A0A2A2IEW5"/>
<keyword evidence="3" id="KW-1185">Reference proteome</keyword>
<keyword evidence="1" id="KW-0812">Transmembrane</keyword>
<feature type="transmembrane region" description="Helical" evidence="1">
    <location>
        <begin position="76"/>
        <end position="94"/>
    </location>
</feature>
<evidence type="ECO:0000313" key="2">
    <source>
        <dbReference type="EMBL" id="PAV29685.1"/>
    </source>
</evidence>
<dbReference type="Proteomes" id="UP000218887">
    <property type="component" value="Unassembled WGS sequence"/>
</dbReference>
<evidence type="ECO:0000256" key="1">
    <source>
        <dbReference type="SAM" id="Phobius"/>
    </source>
</evidence>
<reference evidence="2 3" key="1">
    <citation type="submission" date="2017-08" db="EMBL/GenBank/DDBJ databases">
        <title>Virgibacillus indicus sp. nov. and Virgibacillus profoundi sp. nov, two moderately halophilic bacteria isolated from marine sediment by using the Microfluidic Streak Plate.</title>
        <authorList>
            <person name="Xu B."/>
            <person name="Hu B."/>
            <person name="Wang J."/>
            <person name="Zhu Y."/>
            <person name="Huang L."/>
            <person name="Du W."/>
            <person name="Huang Y."/>
        </authorList>
    </citation>
    <scope>NUCLEOTIDE SEQUENCE [LARGE SCALE GENOMIC DNA]</scope>
    <source>
        <strain evidence="2 3">IO3-P3-H5</strain>
    </source>
</reference>
<dbReference type="RefSeq" id="WP_095655385.1">
    <property type="nucleotide sequence ID" value="NZ_NPOA01000006.1"/>
</dbReference>
<organism evidence="2 3">
    <name type="scientific">Virgibacillus profundi</name>
    <dbReference type="NCBI Taxonomy" id="2024555"/>
    <lineage>
        <taxon>Bacteria</taxon>
        <taxon>Bacillati</taxon>
        <taxon>Bacillota</taxon>
        <taxon>Bacilli</taxon>
        <taxon>Bacillales</taxon>
        <taxon>Bacillaceae</taxon>
        <taxon>Virgibacillus</taxon>
    </lineage>
</organism>
<gene>
    <name evidence="2" type="ORF">CIL05_09945</name>
</gene>
<sequence length="95" mass="10818">MKVLLELLRIILILAILGGVAWVILDQLYSKNEVVQENRWLGAVGIYALLFVFYRNKLQFSGWYKGKGREKLSKKISLTVIAVSILMIASPILLR</sequence>
<feature type="transmembrane region" description="Helical" evidence="1">
    <location>
        <begin position="40"/>
        <end position="56"/>
    </location>
</feature>
<keyword evidence="1" id="KW-1133">Transmembrane helix</keyword>
<accession>A0A2A2IEW5</accession>
<dbReference type="EMBL" id="NPOA01000006">
    <property type="protein sequence ID" value="PAV29685.1"/>
    <property type="molecule type" value="Genomic_DNA"/>
</dbReference>
<keyword evidence="1" id="KW-0472">Membrane</keyword>
<evidence type="ECO:0000313" key="3">
    <source>
        <dbReference type="Proteomes" id="UP000218887"/>
    </source>
</evidence>
<protein>
    <submittedName>
        <fullName evidence="2">Uncharacterized protein</fullName>
    </submittedName>
</protein>
<dbReference type="OrthoDB" id="2428268at2"/>
<name>A0A2A2IEW5_9BACI</name>
<feature type="transmembrane region" description="Helical" evidence="1">
    <location>
        <begin position="7"/>
        <end position="25"/>
    </location>
</feature>